<feature type="transmembrane region" description="Helical" evidence="4">
    <location>
        <begin position="283"/>
        <end position="303"/>
    </location>
</feature>
<feature type="domain" description="AIG1-type G" evidence="5">
    <location>
        <begin position="35"/>
        <end position="242"/>
    </location>
</feature>
<dbReference type="PANTHER" id="PTHR10903">
    <property type="entry name" value="GTPASE, IMAP FAMILY MEMBER-RELATED"/>
    <property type="match status" value="1"/>
</dbReference>
<dbReference type="GO" id="GO:0005525">
    <property type="term" value="F:GTP binding"/>
    <property type="evidence" value="ECO:0007669"/>
    <property type="project" value="UniProtKB-KW"/>
</dbReference>
<keyword evidence="4" id="KW-1133">Transmembrane helix</keyword>
<dbReference type="Proteomes" id="UP001460270">
    <property type="component" value="Unassembled WGS sequence"/>
</dbReference>
<dbReference type="InterPro" id="IPR027417">
    <property type="entry name" value="P-loop_NTPase"/>
</dbReference>
<protein>
    <recommendedName>
        <fullName evidence="5">AIG1-type G domain-containing protein</fullName>
    </recommendedName>
</protein>
<dbReference type="AlphaFoldDB" id="A0AAW0P120"/>
<evidence type="ECO:0000256" key="3">
    <source>
        <dbReference type="ARBA" id="ARBA00023134"/>
    </source>
</evidence>
<dbReference type="PANTHER" id="PTHR10903:SF62">
    <property type="entry name" value="GTPASE IMAP FAMILY MEMBER 4-LIKE-RELATED"/>
    <property type="match status" value="1"/>
</dbReference>
<dbReference type="PROSITE" id="PS51720">
    <property type="entry name" value="G_AIG1"/>
    <property type="match status" value="1"/>
</dbReference>
<accession>A0AAW0P120</accession>
<evidence type="ECO:0000259" key="5">
    <source>
        <dbReference type="PROSITE" id="PS51720"/>
    </source>
</evidence>
<dbReference type="InterPro" id="IPR006703">
    <property type="entry name" value="G_AIG1"/>
</dbReference>
<name>A0AAW0P120_9GOBI</name>
<evidence type="ECO:0000313" key="7">
    <source>
        <dbReference type="Proteomes" id="UP001460270"/>
    </source>
</evidence>
<sequence length="346" mass="37859">MLKGRCQTSFRRLIQERVGARRFTSEDMPGTMDKVEETRIILLGKTGVGKSSLGNIILGGQFFQAKSSPNSETSICTPHRNEINDKMIHVFDTPGVFDTDPNSTGLGEKLYNCVKKCAPGPHAFLFVLKVERYTKLEEDVVRKTLKYFSAEALKYTTVVFTHGDQLQGQTIEDWYSQNEALRTLVEKCGGRCHVFDNIYWKNSQDTYRNNKIHVTVLLKTIEDTVQKNGGTCYTNGFLQHIKHKRVFGVPLKYLLALLLGAVVTGGVVGGVCLGVGLTVSSAVAAGVETSAGVVLLGGGLWMASDKGQAATSNAVSKAKNLTEKLSAKTEKKGHFCLSTQNKPKTS</sequence>
<evidence type="ECO:0000256" key="4">
    <source>
        <dbReference type="SAM" id="Phobius"/>
    </source>
</evidence>
<gene>
    <name evidence="6" type="ORF">WMY93_015072</name>
</gene>
<organism evidence="6 7">
    <name type="scientific">Mugilogobius chulae</name>
    <name type="common">yellowstripe goby</name>
    <dbReference type="NCBI Taxonomy" id="88201"/>
    <lineage>
        <taxon>Eukaryota</taxon>
        <taxon>Metazoa</taxon>
        <taxon>Chordata</taxon>
        <taxon>Craniata</taxon>
        <taxon>Vertebrata</taxon>
        <taxon>Euteleostomi</taxon>
        <taxon>Actinopterygii</taxon>
        <taxon>Neopterygii</taxon>
        <taxon>Teleostei</taxon>
        <taxon>Neoteleostei</taxon>
        <taxon>Acanthomorphata</taxon>
        <taxon>Gobiaria</taxon>
        <taxon>Gobiiformes</taxon>
        <taxon>Gobioidei</taxon>
        <taxon>Gobiidae</taxon>
        <taxon>Gobionellinae</taxon>
        <taxon>Mugilogobius</taxon>
    </lineage>
</organism>
<reference evidence="7" key="1">
    <citation type="submission" date="2024-04" db="EMBL/GenBank/DDBJ databases">
        <title>Salinicola lusitanus LLJ914,a marine bacterium isolated from the Okinawa Trough.</title>
        <authorList>
            <person name="Li J."/>
        </authorList>
    </citation>
    <scope>NUCLEOTIDE SEQUENCE [LARGE SCALE GENOMIC DNA]</scope>
</reference>
<dbReference type="FunFam" id="3.40.50.300:FF:000366">
    <property type="entry name" value="GTPase, IMAP family member 2"/>
    <property type="match status" value="1"/>
</dbReference>
<evidence type="ECO:0000256" key="1">
    <source>
        <dbReference type="ARBA" id="ARBA00008535"/>
    </source>
</evidence>
<keyword evidence="3" id="KW-0342">GTP-binding</keyword>
<dbReference type="Gene3D" id="3.40.50.300">
    <property type="entry name" value="P-loop containing nucleotide triphosphate hydrolases"/>
    <property type="match status" value="1"/>
</dbReference>
<keyword evidence="4" id="KW-0812">Transmembrane</keyword>
<comment type="similarity">
    <text evidence="1">Belongs to the TRAFAC class TrmE-Era-EngA-EngB-Septin-like GTPase superfamily. AIG1/Toc34/Toc159-like paraseptin GTPase family. IAN subfamily.</text>
</comment>
<comment type="caution">
    <text evidence="6">The sequence shown here is derived from an EMBL/GenBank/DDBJ whole genome shotgun (WGS) entry which is preliminary data.</text>
</comment>
<dbReference type="EMBL" id="JBBPFD010000010">
    <property type="protein sequence ID" value="KAK7910388.1"/>
    <property type="molecule type" value="Genomic_DNA"/>
</dbReference>
<keyword evidence="2" id="KW-0547">Nucleotide-binding</keyword>
<dbReference type="Pfam" id="PF04548">
    <property type="entry name" value="AIG1"/>
    <property type="match status" value="1"/>
</dbReference>
<keyword evidence="4" id="KW-0472">Membrane</keyword>
<dbReference type="InterPro" id="IPR045058">
    <property type="entry name" value="GIMA/IAN/Toc"/>
</dbReference>
<feature type="transmembrane region" description="Helical" evidence="4">
    <location>
        <begin position="253"/>
        <end position="277"/>
    </location>
</feature>
<proteinExistence type="inferred from homology"/>
<dbReference type="SUPFAM" id="SSF52540">
    <property type="entry name" value="P-loop containing nucleoside triphosphate hydrolases"/>
    <property type="match status" value="1"/>
</dbReference>
<evidence type="ECO:0000256" key="2">
    <source>
        <dbReference type="ARBA" id="ARBA00022741"/>
    </source>
</evidence>
<evidence type="ECO:0000313" key="6">
    <source>
        <dbReference type="EMBL" id="KAK7910388.1"/>
    </source>
</evidence>
<keyword evidence="7" id="KW-1185">Reference proteome</keyword>